<dbReference type="EMBL" id="CAUEEQ010042857">
    <property type="protein sequence ID" value="CAJ0956913.1"/>
    <property type="molecule type" value="Genomic_DNA"/>
</dbReference>
<evidence type="ECO:0000313" key="2">
    <source>
        <dbReference type="Proteomes" id="UP001176940"/>
    </source>
</evidence>
<accession>A0ABN9M235</accession>
<dbReference type="Proteomes" id="UP001176940">
    <property type="component" value="Unassembled WGS sequence"/>
</dbReference>
<evidence type="ECO:0000313" key="1">
    <source>
        <dbReference type="EMBL" id="CAJ0956913.1"/>
    </source>
</evidence>
<proteinExistence type="predicted"/>
<name>A0ABN9M235_9NEOB</name>
<sequence length="68" mass="8029">MSFNYCDKIWCSKSHDLSRNQVVLSHLEHSRTIPSVYRLEADKPNEDLPNTVCLVHRFPKTRNNIDCR</sequence>
<reference evidence="1" key="1">
    <citation type="submission" date="2023-07" db="EMBL/GenBank/DDBJ databases">
        <authorList>
            <person name="Stuckert A."/>
        </authorList>
    </citation>
    <scope>NUCLEOTIDE SEQUENCE</scope>
</reference>
<keyword evidence="2" id="KW-1185">Reference proteome</keyword>
<organism evidence="1 2">
    <name type="scientific">Ranitomeya imitator</name>
    <name type="common">mimic poison frog</name>
    <dbReference type="NCBI Taxonomy" id="111125"/>
    <lineage>
        <taxon>Eukaryota</taxon>
        <taxon>Metazoa</taxon>
        <taxon>Chordata</taxon>
        <taxon>Craniata</taxon>
        <taxon>Vertebrata</taxon>
        <taxon>Euteleostomi</taxon>
        <taxon>Amphibia</taxon>
        <taxon>Batrachia</taxon>
        <taxon>Anura</taxon>
        <taxon>Neobatrachia</taxon>
        <taxon>Hyloidea</taxon>
        <taxon>Dendrobatidae</taxon>
        <taxon>Dendrobatinae</taxon>
        <taxon>Ranitomeya</taxon>
    </lineage>
</organism>
<comment type="caution">
    <text evidence="1">The sequence shown here is derived from an EMBL/GenBank/DDBJ whole genome shotgun (WGS) entry which is preliminary data.</text>
</comment>
<gene>
    <name evidence="1" type="ORF">RIMI_LOCUS15749371</name>
</gene>
<protein>
    <submittedName>
        <fullName evidence="1">Uncharacterized protein</fullName>
    </submittedName>
</protein>